<dbReference type="SUPFAM" id="SSF46785">
    <property type="entry name" value="Winged helix' DNA-binding domain"/>
    <property type="match status" value="1"/>
</dbReference>
<evidence type="ECO:0000256" key="2">
    <source>
        <dbReference type="ARBA" id="ARBA00023015"/>
    </source>
</evidence>
<dbReference type="PANTHER" id="PTHR30126">
    <property type="entry name" value="HTH-TYPE TRANSCRIPTIONAL REGULATOR"/>
    <property type="match status" value="1"/>
</dbReference>
<dbReference type="PROSITE" id="PS50931">
    <property type="entry name" value="HTH_LYSR"/>
    <property type="match status" value="1"/>
</dbReference>
<gene>
    <name evidence="6" type="ORF">MOO46_03820</name>
</gene>
<dbReference type="PRINTS" id="PR00039">
    <property type="entry name" value="HTHLYSR"/>
</dbReference>
<evidence type="ECO:0000256" key="1">
    <source>
        <dbReference type="ARBA" id="ARBA00009437"/>
    </source>
</evidence>
<feature type="domain" description="HTH lysR-type" evidence="5">
    <location>
        <begin position="1"/>
        <end position="58"/>
    </location>
</feature>
<reference evidence="6 7" key="1">
    <citation type="journal article" date="2022" name="Int. J. Syst. Evol. Microbiol.">
        <title>Apilactobacillus apisilvae sp. nov., Nicolia spurrieriana gen. nov. sp. nov., Bombilactobacillus folatiphilus sp. nov. and Bombilactobacillus thymidiniphilus sp. nov., four new lactic acid bacterial isolates from stingless bees Tetragonula carbonaria and Austroplebeia australis.</title>
        <authorList>
            <person name="Oliphant S.A."/>
            <person name="Watson-Haigh N.S."/>
            <person name="Sumby K.M."/>
            <person name="Gardner J."/>
            <person name="Groom S."/>
            <person name="Jiranek V."/>
        </authorList>
    </citation>
    <scope>NUCLEOTIDE SEQUENCE [LARGE SCALE GENOMIC DNA]</scope>
    <source>
        <strain evidence="6 7">SG5_A10</strain>
    </source>
</reference>
<dbReference type="InterPro" id="IPR000847">
    <property type="entry name" value="LysR_HTH_N"/>
</dbReference>
<name>A0ABY4PJB1_9LACO</name>
<evidence type="ECO:0000313" key="7">
    <source>
        <dbReference type="Proteomes" id="UP000831859"/>
    </source>
</evidence>
<dbReference type="Pfam" id="PF03466">
    <property type="entry name" value="LysR_substrate"/>
    <property type="match status" value="1"/>
</dbReference>
<dbReference type="InterPro" id="IPR036388">
    <property type="entry name" value="WH-like_DNA-bd_sf"/>
</dbReference>
<keyword evidence="7" id="KW-1185">Reference proteome</keyword>
<evidence type="ECO:0000256" key="4">
    <source>
        <dbReference type="ARBA" id="ARBA00023163"/>
    </source>
</evidence>
<dbReference type="EMBL" id="CP093362">
    <property type="protein sequence ID" value="UQS85687.1"/>
    <property type="molecule type" value="Genomic_DNA"/>
</dbReference>
<dbReference type="Pfam" id="PF00126">
    <property type="entry name" value="HTH_1"/>
    <property type="match status" value="1"/>
</dbReference>
<sequence length="290" mass="33590">MLDQRYITFKILSENKSYTKTAKQLFITQPAVTQQIKSLEKDLNLQLVSYKQPYLNITEDGIKLAEFINNINIQSDKFIHELKDHPKQRNLVFGSTRSVALFMTPAIITNIENQFKNIECVVTNTDKILKMIDHGDLDFAILEGNFDKDKYSYHVIKEEQFICVTSVHNPITKYKEVRIQQLLKENLLLREVGSGTRFIFANWLESLNITENDFNKVININEPTVINHLLEDDLGVSFMYKSLAKDEINSGKLKEIHVKGLDIIRPINLVAIKSNYFNDLLKLIKNNDTH</sequence>
<dbReference type="InterPro" id="IPR005119">
    <property type="entry name" value="LysR_subst-bd"/>
</dbReference>
<dbReference type="InterPro" id="IPR036390">
    <property type="entry name" value="WH_DNA-bd_sf"/>
</dbReference>
<evidence type="ECO:0000259" key="5">
    <source>
        <dbReference type="PROSITE" id="PS50931"/>
    </source>
</evidence>
<dbReference type="RefSeq" id="WP_249511651.1">
    <property type="nucleotide sequence ID" value="NZ_CP093362.1"/>
</dbReference>
<dbReference type="Gene3D" id="3.40.190.10">
    <property type="entry name" value="Periplasmic binding protein-like II"/>
    <property type="match status" value="2"/>
</dbReference>
<keyword evidence="3" id="KW-0238">DNA-binding</keyword>
<dbReference type="Proteomes" id="UP000831859">
    <property type="component" value="Chromosome"/>
</dbReference>
<dbReference type="SUPFAM" id="SSF53850">
    <property type="entry name" value="Periplasmic binding protein-like II"/>
    <property type="match status" value="1"/>
</dbReference>
<keyword evidence="4" id="KW-0804">Transcription</keyword>
<organism evidence="6 7">
    <name type="scientific">Apilactobacillus apisilvae</name>
    <dbReference type="NCBI Taxonomy" id="2923364"/>
    <lineage>
        <taxon>Bacteria</taxon>
        <taxon>Bacillati</taxon>
        <taxon>Bacillota</taxon>
        <taxon>Bacilli</taxon>
        <taxon>Lactobacillales</taxon>
        <taxon>Lactobacillaceae</taxon>
        <taxon>Apilactobacillus</taxon>
    </lineage>
</organism>
<accession>A0ABY4PJB1</accession>
<protein>
    <submittedName>
        <fullName evidence="6">LysR family transcriptional regulator</fullName>
    </submittedName>
</protein>
<comment type="similarity">
    <text evidence="1">Belongs to the LysR transcriptional regulatory family.</text>
</comment>
<proteinExistence type="inferred from homology"/>
<evidence type="ECO:0000256" key="3">
    <source>
        <dbReference type="ARBA" id="ARBA00023125"/>
    </source>
</evidence>
<dbReference type="Gene3D" id="1.10.10.10">
    <property type="entry name" value="Winged helix-like DNA-binding domain superfamily/Winged helix DNA-binding domain"/>
    <property type="match status" value="1"/>
</dbReference>
<keyword evidence="2" id="KW-0805">Transcription regulation</keyword>
<dbReference type="PANTHER" id="PTHR30126:SF40">
    <property type="entry name" value="HTH-TYPE TRANSCRIPTIONAL REGULATOR GLTR"/>
    <property type="match status" value="1"/>
</dbReference>
<evidence type="ECO:0000313" key="6">
    <source>
        <dbReference type="EMBL" id="UQS85687.1"/>
    </source>
</evidence>